<dbReference type="EMBL" id="KI913952">
    <property type="protein sequence ID" value="ETW10180.1"/>
    <property type="molecule type" value="Genomic_DNA"/>
</dbReference>
<reference evidence="2" key="1">
    <citation type="submission" date="2013-12" db="EMBL/GenBank/DDBJ databases">
        <title>The Genome Sequence of Aphanomyces invadans NJM9701.</title>
        <authorList>
            <consortium name="The Broad Institute Genomics Platform"/>
            <person name="Russ C."/>
            <person name="Tyler B."/>
            <person name="van West P."/>
            <person name="Dieguez-Uribeondo J."/>
            <person name="Young S.K."/>
            <person name="Zeng Q."/>
            <person name="Gargeya S."/>
            <person name="Fitzgerald M."/>
            <person name="Abouelleil A."/>
            <person name="Alvarado L."/>
            <person name="Chapman S.B."/>
            <person name="Gainer-Dewar J."/>
            <person name="Goldberg J."/>
            <person name="Griggs A."/>
            <person name="Gujja S."/>
            <person name="Hansen M."/>
            <person name="Howarth C."/>
            <person name="Imamovic A."/>
            <person name="Ireland A."/>
            <person name="Larimer J."/>
            <person name="McCowan C."/>
            <person name="Murphy C."/>
            <person name="Pearson M."/>
            <person name="Poon T.W."/>
            <person name="Priest M."/>
            <person name="Roberts A."/>
            <person name="Saif S."/>
            <person name="Shea T."/>
            <person name="Sykes S."/>
            <person name="Wortman J."/>
            <person name="Nusbaum C."/>
            <person name="Birren B."/>
        </authorList>
    </citation>
    <scope>NUCLEOTIDE SEQUENCE [LARGE SCALE GENOMIC DNA]</scope>
    <source>
        <strain evidence="2">NJM9701</strain>
    </source>
</reference>
<evidence type="ECO:0000313" key="2">
    <source>
        <dbReference type="EMBL" id="ETW10180.1"/>
    </source>
</evidence>
<evidence type="ECO:0000256" key="1">
    <source>
        <dbReference type="SAM" id="MobiDB-lite"/>
    </source>
</evidence>
<sequence>MQRRLGALEKLKALVDAGTLSPKDATHRALQMLEATPQPVRLQEPRLVKISQELLNMAQNGSDVAGGALSTSSALHGRLSRLIQEDSRVKDQFKGSDTVQLPRTLEASKAAALRKMNKLQRLKESIDNASMPPLDAARRAMQTVHSAPDDIILDPRALQLVHDIIHSVDNQRIKDSMHQQLEALISSSAPPSSQPTGQSLDTSSPHPTPDILSDTVHFAKLYTAFDRSHHQVAFDLLAQITPAMWKRTPHANRSQLVKVSSMGIASVNDSVAAQQYLQFVLGVFRAKGLPLNWINQPTAFTAIAAASLQVHDSSTLLILYKSQIREFKRSRSYFARRNSSVLSAKPHPTHNNPHVSVQAPTSALFAAVVDTLGALHRQTALPEIIQTFPGPIAQPGLLALLRVLTLPTSAPHVVQLSASFPLQSFVECQYQAPLLRAMLKVDLVVEALDALLEMHTLGRSSMAKRIPSSVETDILVELYKLKAFDRFHSAYEELWARGYQVGVMEFRALSTVVPPAVLQSMLGRKEYRHCLHEVQRRASRQAQRTHEVDIATGLDLRAAPESMCAAMLTLHLKALAHPEDVIVFVSAVNQPVVEAALAAEGLSFVARHHHQLVVPAQSILQFMQRAEKQRVRDAVLKFLSLRGLAVYTILLGGAAIATTTP</sequence>
<dbReference type="AlphaFoldDB" id="A0A024UW43"/>
<dbReference type="GeneID" id="20077600"/>
<dbReference type="VEuPathDB" id="FungiDB:H310_00550"/>
<name>A0A024UW43_9STRA</name>
<feature type="compositionally biased region" description="Polar residues" evidence="1">
    <location>
        <begin position="186"/>
        <end position="205"/>
    </location>
</feature>
<protein>
    <submittedName>
        <fullName evidence="2">Uncharacterized protein</fullName>
    </submittedName>
</protein>
<accession>A0A024UW43</accession>
<feature type="region of interest" description="Disordered" evidence="1">
    <location>
        <begin position="186"/>
        <end position="209"/>
    </location>
</feature>
<gene>
    <name evidence="2" type="ORF">H310_00550</name>
</gene>
<organism evidence="2">
    <name type="scientific">Aphanomyces invadans</name>
    <dbReference type="NCBI Taxonomy" id="157072"/>
    <lineage>
        <taxon>Eukaryota</taxon>
        <taxon>Sar</taxon>
        <taxon>Stramenopiles</taxon>
        <taxon>Oomycota</taxon>
        <taxon>Saprolegniomycetes</taxon>
        <taxon>Saprolegniales</taxon>
        <taxon>Verrucalvaceae</taxon>
        <taxon>Aphanomyces</taxon>
    </lineage>
</organism>
<dbReference type="OrthoDB" id="68112at2759"/>
<dbReference type="RefSeq" id="XP_008861591.1">
    <property type="nucleotide sequence ID" value="XM_008863369.1"/>
</dbReference>
<proteinExistence type="predicted"/>